<name>A0A6I4SP77_9SPHN</name>
<dbReference type="RefSeq" id="WP_160597702.1">
    <property type="nucleotide sequence ID" value="NZ_WTYS01000001.1"/>
</dbReference>
<keyword evidence="1" id="KW-0812">Transmembrane</keyword>
<proteinExistence type="predicted"/>
<keyword evidence="2" id="KW-0732">Signal</keyword>
<evidence type="ECO:0000259" key="3">
    <source>
        <dbReference type="Pfam" id="PF14257"/>
    </source>
</evidence>
<feature type="signal peptide" evidence="2">
    <location>
        <begin position="1"/>
        <end position="21"/>
    </location>
</feature>
<organism evidence="4 5">
    <name type="scientific">Pontixanthobacter gangjinensis</name>
    <dbReference type="NCBI Taxonomy" id="1028742"/>
    <lineage>
        <taxon>Bacteria</taxon>
        <taxon>Pseudomonadati</taxon>
        <taxon>Pseudomonadota</taxon>
        <taxon>Alphaproteobacteria</taxon>
        <taxon>Sphingomonadales</taxon>
        <taxon>Erythrobacteraceae</taxon>
        <taxon>Pontixanthobacter</taxon>
    </lineage>
</organism>
<dbReference type="Pfam" id="PF14257">
    <property type="entry name" value="DUF4349"/>
    <property type="match status" value="1"/>
</dbReference>
<dbReference type="EMBL" id="WTYS01000001">
    <property type="protein sequence ID" value="MXO56512.1"/>
    <property type="molecule type" value="Genomic_DNA"/>
</dbReference>
<dbReference type="InterPro" id="IPR025645">
    <property type="entry name" value="DUF4349"/>
</dbReference>
<evidence type="ECO:0000313" key="4">
    <source>
        <dbReference type="EMBL" id="MXO56512.1"/>
    </source>
</evidence>
<accession>A0A6I4SP77</accession>
<keyword evidence="5" id="KW-1185">Reference proteome</keyword>
<comment type="caution">
    <text evidence="4">The sequence shown here is derived from an EMBL/GenBank/DDBJ whole genome shotgun (WGS) entry which is preliminary data.</text>
</comment>
<evidence type="ECO:0000256" key="1">
    <source>
        <dbReference type="SAM" id="Phobius"/>
    </source>
</evidence>
<keyword evidence="1" id="KW-1133">Transmembrane helix</keyword>
<feature type="transmembrane region" description="Helical" evidence="1">
    <location>
        <begin position="265"/>
        <end position="290"/>
    </location>
</feature>
<gene>
    <name evidence="4" type="ORF">GRI36_06420</name>
</gene>
<feature type="domain" description="DUF4349" evidence="3">
    <location>
        <begin position="78"/>
        <end position="287"/>
    </location>
</feature>
<evidence type="ECO:0000313" key="5">
    <source>
        <dbReference type="Proteomes" id="UP000468943"/>
    </source>
</evidence>
<sequence length="307" mass="32872">MRHALKRKLILTSTLPLAALAACSEDPGGRSNADQSVVENYESGAIQAEEAADIVESSATDSNSPIPQLPAVGVSLPKLAYAYDFSWRLPGEDIGKLQRRHADLCEQQGPASCQIMGMSKVGDQAEEVTGELQLAVATRHARAFGALLEKEATESGAEQISANIAAEDMSKAIIDTEARLEARTALRDRLQDVLRTRKGNVRELVDAERGVAQVNEEIDQARSWLNEMKGRVAYSRITIRYDSGLQVTNDFLAPIQGVLGSLGSILGVLFAGLLLISAIVLPIGGLLWGGRKLSQRIGSRAGVVTEG</sequence>
<dbReference type="OrthoDB" id="7448632at2"/>
<evidence type="ECO:0000256" key="2">
    <source>
        <dbReference type="SAM" id="SignalP"/>
    </source>
</evidence>
<reference evidence="4 5" key="1">
    <citation type="submission" date="2019-12" db="EMBL/GenBank/DDBJ databases">
        <title>Genomic-based taxomic classification of the family Erythrobacteraceae.</title>
        <authorList>
            <person name="Xu L."/>
        </authorList>
    </citation>
    <scope>NUCLEOTIDE SEQUENCE [LARGE SCALE GENOMIC DNA]</scope>
    <source>
        <strain evidence="4 5">JCM 17802</strain>
    </source>
</reference>
<dbReference type="AlphaFoldDB" id="A0A6I4SP77"/>
<keyword evidence="1" id="KW-0472">Membrane</keyword>
<protein>
    <submittedName>
        <fullName evidence="4">DUF4349 domain-containing protein</fullName>
    </submittedName>
</protein>
<dbReference type="Proteomes" id="UP000468943">
    <property type="component" value="Unassembled WGS sequence"/>
</dbReference>
<dbReference type="PROSITE" id="PS51257">
    <property type="entry name" value="PROKAR_LIPOPROTEIN"/>
    <property type="match status" value="1"/>
</dbReference>
<feature type="chain" id="PRO_5026164106" evidence="2">
    <location>
        <begin position="22"/>
        <end position="307"/>
    </location>
</feature>